<evidence type="ECO:0000313" key="11">
    <source>
        <dbReference type="EMBL" id="SDJ05093.1"/>
    </source>
</evidence>
<evidence type="ECO:0000256" key="1">
    <source>
        <dbReference type="ARBA" id="ARBA00004651"/>
    </source>
</evidence>
<dbReference type="Gene3D" id="3.60.110.10">
    <property type="entry name" value="Carbon-nitrogen hydrolase"/>
    <property type="match status" value="1"/>
</dbReference>
<dbReference type="CDD" id="cd07571">
    <property type="entry name" value="ALP_N-acyl_transferase"/>
    <property type="match status" value="1"/>
</dbReference>
<dbReference type="InterPro" id="IPR045378">
    <property type="entry name" value="LNT_N"/>
</dbReference>
<comment type="function">
    <text evidence="9">Catalyzes the phospholipid dependent N-acylation of the N-terminal cysteine of apolipoprotein, the last step in lipoprotein maturation.</text>
</comment>
<dbReference type="PROSITE" id="PS50263">
    <property type="entry name" value="CN_HYDROLASE"/>
    <property type="match status" value="1"/>
</dbReference>
<evidence type="ECO:0000313" key="12">
    <source>
        <dbReference type="Proteomes" id="UP000199527"/>
    </source>
</evidence>
<evidence type="ECO:0000256" key="3">
    <source>
        <dbReference type="ARBA" id="ARBA00022475"/>
    </source>
</evidence>
<gene>
    <name evidence="9" type="primary">lnt</name>
    <name evidence="11" type="ORF">SAMN04488540_104329</name>
</gene>
<protein>
    <recommendedName>
        <fullName evidence="9">Apolipoprotein N-acyltransferase</fullName>
        <shortName evidence="9">ALP N-acyltransferase</shortName>
        <ecNumber evidence="9">2.3.1.269</ecNumber>
    </recommendedName>
</protein>
<feature type="transmembrane region" description="Helical" evidence="9">
    <location>
        <begin position="12"/>
        <end position="43"/>
    </location>
</feature>
<feature type="transmembrane region" description="Helical" evidence="9">
    <location>
        <begin position="159"/>
        <end position="180"/>
    </location>
</feature>
<dbReference type="InterPro" id="IPR004563">
    <property type="entry name" value="Apolipo_AcylTrfase"/>
</dbReference>
<evidence type="ECO:0000256" key="8">
    <source>
        <dbReference type="ARBA" id="ARBA00023315"/>
    </source>
</evidence>
<organism evidence="11 12">
    <name type="scientific">Ferrimonas sediminum</name>
    <dbReference type="NCBI Taxonomy" id="718193"/>
    <lineage>
        <taxon>Bacteria</taxon>
        <taxon>Pseudomonadati</taxon>
        <taxon>Pseudomonadota</taxon>
        <taxon>Gammaproteobacteria</taxon>
        <taxon>Alteromonadales</taxon>
        <taxon>Ferrimonadaceae</taxon>
        <taxon>Ferrimonas</taxon>
    </lineage>
</organism>
<feature type="transmembrane region" description="Helical" evidence="9">
    <location>
        <begin position="86"/>
        <end position="109"/>
    </location>
</feature>
<dbReference type="Pfam" id="PF20154">
    <property type="entry name" value="LNT_N"/>
    <property type="match status" value="1"/>
</dbReference>
<evidence type="ECO:0000256" key="4">
    <source>
        <dbReference type="ARBA" id="ARBA00022679"/>
    </source>
</evidence>
<dbReference type="RefSeq" id="WP_090364321.1">
    <property type="nucleotide sequence ID" value="NZ_FNEM01000004.1"/>
</dbReference>
<evidence type="ECO:0000256" key="5">
    <source>
        <dbReference type="ARBA" id="ARBA00022692"/>
    </source>
</evidence>
<dbReference type="GO" id="GO:0016410">
    <property type="term" value="F:N-acyltransferase activity"/>
    <property type="evidence" value="ECO:0007669"/>
    <property type="project" value="UniProtKB-UniRule"/>
</dbReference>
<comment type="similarity">
    <text evidence="2 9">Belongs to the CN hydrolase family. Apolipoprotein N-acyltransferase subfamily.</text>
</comment>
<name>A0A1G8QKH4_9GAMM</name>
<feature type="transmembrane region" description="Helical" evidence="9">
    <location>
        <begin position="483"/>
        <end position="500"/>
    </location>
</feature>
<keyword evidence="12" id="KW-1185">Reference proteome</keyword>
<dbReference type="EC" id="2.3.1.269" evidence="9"/>
<comment type="catalytic activity">
    <reaction evidence="9">
        <text>N-terminal S-1,2-diacyl-sn-glyceryl-L-cysteinyl-[lipoprotein] + a glycerophospholipid = N-acyl-S-1,2-diacyl-sn-glyceryl-L-cysteinyl-[lipoprotein] + a 2-acyl-sn-glycero-3-phospholipid + H(+)</text>
        <dbReference type="Rhea" id="RHEA:48228"/>
        <dbReference type="Rhea" id="RHEA-COMP:14681"/>
        <dbReference type="Rhea" id="RHEA-COMP:14684"/>
        <dbReference type="ChEBI" id="CHEBI:15378"/>
        <dbReference type="ChEBI" id="CHEBI:136912"/>
        <dbReference type="ChEBI" id="CHEBI:140656"/>
        <dbReference type="ChEBI" id="CHEBI:140657"/>
        <dbReference type="ChEBI" id="CHEBI:140660"/>
        <dbReference type="EC" id="2.3.1.269"/>
    </reaction>
</comment>
<dbReference type="OrthoDB" id="9804277at2"/>
<keyword evidence="11" id="KW-0449">Lipoprotein</keyword>
<keyword evidence="8 9" id="KW-0012">Acyltransferase</keyword>
<dbReference type="NCBIfam" id="TIGR00546">
    <property type="entry name" value="lnt"/>
    <property type="match status" value="1"/>
</dbReference>
<dbReference type="PANTHER" id="PTHR38686">
    <property type="entry name" value="APOLIPOPROTEIN N-ACYLTRANSFERASE"/>
    <property type="match status" value="1"/>
</dbReference>
<dbReference type="InterPro" id="IPR003010">
    <property type="entry name" value="C-N_Hydrolase"/>
</dbReference>
<feature type="domain" description="CN hydrolase" evidence="10">
    <location>
        <begin position="221"/>
        <end position="469"/>
    </location>
</feature>
<feature type="transmembrane region" description="Helical" evidence="9">
    <location>
        <begin position="121"/>
        <end position="147"/>
    </location>
</feature>
<evidence type="ECO:0000256" key="6">
    <source>
        <dbReference type="ARBA" id="ARBA00022989"/>
    </source>
</evidence>
<keyword evidence="6 9" id="KW-1133">Transmembrane helix</keyword>
<evidence type="ECO:0000256" key="7">
    <source>
        <dbReference type="ARBA" id="ARBA00023136"/>
    </source>
</evidence>
<comment type="pathway">
    <text evidence="9">Protein modification; lipoprotein biosynthesis (N-acyl transfer).</text>
</comment>
<feature type="transmembrane region" description="Helical" evidence="9">
    <location>
        <begin position="55"/>
        <end position="74"/>
    </location>
</feature>
<proteinExistence type="inferred from homology"/>
<dbReference type="Proteomes" id="UP000199527">
    <property type="component" value="Unassembled WGS sequence"/>
</dbReference>
<keyword evidence="3 9" id="KW-1003">Cell membrane</keyword>
<dbReference type="HAMAP" id="MF_01148">
    <property type="entry name" value="Lnt"/>
    <property type="match status" value="1"/>
</dbReference>
<dbReference type="AlphaFoldDB" id="A0A1G8QKH4"/>
<evidence type="ECO:0000256" key="9">
    <source>
        <dbReference type="HAMAP-Rule" id="MF_01148"/>
    </source>
</evidence>
<comment type="subcellular location">
    <subcellularLocation>
        <location evidence="1 9">Cell membrane</location>
        <topology evidence="1 9">Multi-pass membrane protein</topology>
    </subcellularLocation>
</comment>
<dbReference type="Pfam" id="PF00795">
    <property type="entry name" value="CN_hydrolase"/>
    <property type="match status" value="1"/>
</dbReference>
<dbReference type="EMBL" id="FNEM01000004">
    <property type="protein sequence ID" value="SDJ05093.1"/>
    <property type="molecule type" value="Genomic_DNA"/>
</dbReference>
<dbReference type="PANTHER" id="PTHR38686:SF1">
    <property type="entry name" value="APOLIPOPROTEIN N-ACYLTRANSFERASE"/>
    <property type="match status" value="1"/>
</dbReference>
<sequence>METRLSFPMQMMLALLCGALTPFAFAPYEYSLVLLPALMGLLWLTEQHSSRQAALLGWGFGFGQFAHGIAWVHVSIDSFGGLPLPVSLLLMALLAAYLALYPALTLGLLNRWWPNADGGRVLAFPALWLIGEWLRGKVLTGFPWLWLGYSQVDGPLAPLASSIGALGLGLVITLLAASLLALLRRQWWAILPPVLTAVAVTTLPGLNTISRSGDEISVALVQGNIPQSLKWEPDQLWPTLLKYQDLSRPYMDADLVVWPEAAVPAPEVMVDDFLNSFDHAAAFRQTHVITGIISANTATRQFYNSLLVLGDDLSPHRYQPTDGNRYHKSHLLPIGEFVPMEDLLRPIAPLFNLPMSSFNRGDAVQSNLVAGGVSLAPAICYEIAFPELLRANITDDTDLLLTVSNDAWFGHSVGPLQHMEIARMRSMELGKPLLRVTNNGVTAIVDETGKMQAQLPQFEEGVLQGVVALTTGTTLFSRHGQQLAYLLALTLLLMAAAWRLRARASFEKTAGDRT</sequence>
<feature type="transmembrane region" description="Helical" evidence="9">
    <location>
        <begin position="187"/>
        <end position="206"/>
    </location>
</feature>
<dbReference type="UniPathway" id="UPA00666"/>
<dbReference type="InterPro" id="IPR036526">
    <property type="entry name" value="C-N_Hydrolase_sf"/>
</dbReference>
<keyword evidence="4 9" id="KW-0808">Transferase</keyword>
<keyword evidence="5 9" id="KW-0812">Transmembrane</keyword>
<dbReference type="GO" id="GO:0042158">
    <property type="term" value="P:lipoprotein biosynthetic process"/>
    <property type="evidence" value="ECO:0007669"/>
    <property type="project" value="UniProtKB-UniRule"/>
</dbReference>
<evidence type="ECO:0000256" key="2">
    <source>
        <dbReference type="ARBA" id="ARBA00010065"/>
    </source>
</evidence>
<evidence type="ECO:0000259" key="10">
    <source>
        <dbReference type="PROSITE" id="PS50263"/>
    </source>
</evidence>
<reference evidence="12" key="1">
    <citation type="submission" date="2016-10" db="EMBL/GenBank/DDBJ databases">
        <authorList>
            <person name="Varghese N."/>
            <person name="Submissions S."/>
        </authorList>
    </citation>
    <scope>NUCLEOTIDE SEQUENCE [LARGE SCALE GENOMIC DNA]</scope>
    <source>
        <strain evidence="12">DSM 23317</strain>
    </source>
</reference>
<accession>A0A1G8QKH4</accession>
<dbReference type="GO" id="GO:0005886">
    <property type="term" value="C:plasma membrane"/>
    <property type="evidence" value="ECO:0007669"/>
    <property type="project" value="UniProtKB-SubCell"/>
</dbReference>
<keyword evidence="7 9" id="KW-0472">Membrane</keyword>
<dbReference type="SUPFAM" id="SSF56317">
    <property type="entry name" value="Carbon-nitrogen hydrolase"/>
    <property type="match status" value="1"/>
</dbReference>